<dbReference type="InterPro" id="IPR007936">
    <property type="entry name" value="VapE-like_dom"/>
</dbReference>
<evidence type="ECO:0000259" key="1">
    <source>
        <dbReference type="Pfam" id="PF05272"/>
    </source>
</evidence>
<name>A0A9D1VGY9_9LACO</name>
<dbReference type="EMBL" id="DXFH01000005">
    <property type="protein sequence ID" value="HIX35207.1"/>
    <property type="molecule type" value="Genomic_DNA"/>
</dbReference>
<comment type="caution">
    <text evidence="2">The sequence shown here is derived from an EMBL/GenBank/DDBJ whole genome shotgun (WGS) entry which is preliminary data.</text>
</comment>
<reference evidence="2" key="2">
    <citation type="submission" date="2021-04" db="EMBL/GenBank/DDBJ databases">
        <authorList>
            <person name="Gilroy R."/>
        </authorList>
    </citation>
    <scope>NUCLEOTIDE SEQUENCE</scope>
    <source>
        <strain evidence="2">ChiSxjej3B15-572</strain>
    </source>
</reference>
<gene>
    <name evidence="2" type="ORF">H9856_02170</name>
</gene>
<proteinExistence type="predicted"/>
<dbReference type="Proteomes" id="UP000824231">
    <property type="component" value="Unassembled WGS sequence"/>
</dbReference>
<dbReference type="AlphaFoldDB" id="A0A9D1VGY9"/>
<evidence type="ECO:0000313" key="2">
    <source>
        <dbReference type="EMBL" id="HIX35207.1"/>
    </source>
</evidence>
<reference evidence="2" key="1">
    <citation type="journal article" date="2021" name="PeerJ">
        <title>Extensive microbial diversity within the chicken gut microbiome revealed by metagenomics and culture.</title>
        <authorList>
            <person name="Gilroy R."/>
            <person name="Ravi A."/>
            <person name="Getino M."/>
            <person name="Pursley I."/>
            <person name="Horton D.L."/>
            <person name="Alikhan N.F."/>
            <person name="Baker D."/>
            <person name="Gharbi K."/>
            <person name="Hall N."/>
            <person name="Watson M."/>
            <person name="Adriaenssens E.M."/>
            <person name="Foster-Nyarko E."/>
            <person name="Jarju S."/>
            <person name="Secka A."/>
            <person name="Antonio M."/>
            <person name="Oren A."/>
            <person name="Chaudhuri R.R."/>
            <person name="La Ragione R."/>
            <person name="Hildebrand F."/>
            <person name="Pallen M.J."/>
        </authorList>
    </citation>
    <scope>NUCLEOTIDE SEQUENCE</scope>
    <source>
        <strain evidence="2">ChiSxjej3B15-572</strain>
    </source>
</reference>
<accession>A0A9D1VGY9</accession>
<organism evidence="2 3">
    <name type="scientific">Candidatus Limosilactobacillus merdigallinarum</name>
    <dbReference type="NCBI Taxonomy" id="2838652"/>
    <lineage>
        <taxon>Bacteria</taxon>
        <taxon>Bacillati</taxon>
        <taxon>Bacillota</taxon>
        <taxon>Bacilli</taxon>
        <taxon>Lactobacillales</taxon>
        <taxon>Lactobacillaceae</taxon>
        <taxon>Limosilactobacillus</taxon>
    </lineage>
</organism>
<feature type="domain" description="Virulence-associated protein E-like" evidence="1">
    <location>
        <begin position="1"/>
        <end position="47"/>
    </location>
</feature>
<dbReference type="Pfam" id="PF05272">
    <property type="entry name" value="VapE-like_dom"/>
    <property type="match status" value="1"/>
</dbReference>
<sequence>MFINFLGVPDNKIMRHESEIFGIAAVYLRLNPGGKFDQMFDLIGTQGGW</sequence>
<protein>
    <submittedName>
        <fullName evidence="2">Virulence-associated E family protein</fullName>
    </submittedName>
</protein>
<evidence type="ECO:0000313" key="3">
    <source>
        <dbReference type="Proteomes" id="UP000824231"/>
    </source>
</evidence>